<sequence>LLVEEEYLSEAEKERITQADQIIKDKEFDKLVKVE</sequence>
<gene>
    <name evidence="1" type="ORF">S12H4_61075</name>
</gene>
<protein>
    <submittedName>
        <fullName evidence="1">Uncharacterized protein</fullName>
    </submittedName>
</protein>
<name>X1UK22_9ZZZZ</name>
<proteinExistence type="predicted"/>
<dbReference type="EMBL" id="BARW01040416">
    <property type="protein sequence ID" value="GAJ17803.1"/>
    <property type="molecule type" value="Genomic_DNA"/>
</dbReference>
<dbReference type="AlphaFoldDB" id="X1UK22"/>
<reference evidence="1" key="1">
    <citation type="journal article" date="2014" name="Front. Microbiol.">
        <title>High frequency of phylogenetically diverse reductive dehalogenase-homologous genes in deep subseafloor sedimentary metagenomes.</title>
        <authorList>
            <person name="Kawai M."/>
            <person name="Futagami T."/>
            <person name="Toyoda A."/>
            <person name="Takaki Y."/>
            <person name="Nishi S."/>
            <person name="Hori S."/>
            <person name="Arai W."/>
            <person name="Tsubouchi T."/>
            <person name="Morono Y."/>
            <person name="Uchiyama I."/>
            <person name="Ito T."/>
            <person name="Fujiyama A."/>
            <person name="Inagaki F."/>
            <person name="Takami H."/>
        </authorList>
    </citation>
    <scope>NUCLEOTIDE SEQUENCE</scope>
    <source>
        <strain evidence="1">Expedition CK06-06</strain>
    </source>
</reference>
<organism evidence="1">
    <name type="scientific">marine sediment metagenome</name>
    <dbReference type="NCBI Taxonomy" id="412755"/>
    <lineage>
        <taxon>unclassified sequences</taxon>
        <taxon>metagenomes</taxon>
        <taxon>ecological metagenomes</taxon>
    </lineage>
</organism>
<comment type="caution">
    <text evidence="1">The sequence shown here is derived from an EMBL/GenBank/DDBJ whole genome shotgun (WGS) entry which is preliminary data.</text>
</comment>
<feature type="non-terminal residue" evidence="1">
    <location>
        <position position="1"/>
    </location>
</feature>
<accession>X1UK22</accession>
<evidence type="ECO:0000313" key="1">
    <source>
        <dbReference type="EMBL" id="GAJ17803.1"/>
    </source>
</evidence>